<dbReference type="InterPro" id="IPR050300">
    <property type="entry name" value="GDXG_lipolytic_enzyme"/>
</dbReference>
<dbReference type="HOGENOM" id="CLU_012494_6_3_1"/>
<dbReference type="OMA" id="CVGYPEM"/>
<evidence type="ECO:0000259" key="2">
    <source>
        <dbReference type="Pfam" id="PF07859"/>
    </source>
</evidence>
<dbReference type="RefSeq" id="XP_007834073.1">
    <property type="nucleotide sequence ID" value="XM_007835882.1"/>
</dbReference>
<dbReference type="GeneID" id="19272314"/>
<evidence type="ECO:0000313" key="3">
    <source>
        <dbReference type="EMBL" id="ETS82299.1"/>
    </source>
</evidence>
<dbReference type="PANTHER" id="PTHR48081">
    <property type="entry name" value="AB HYDROLASE SUPERFAMILY PROTEIN C4A8.06C"/>
    <property type="match status" value="1"/>
</dbReference>
<proteinExistence type="predicted"/>
<sequence length="367" mass="41376">MSRLPKTKEEILATGVIDPEFKKVIEKTPVPRGAFYQLSDLKEINELSLPWTQKRLAASRPPNLAEHERYITMKEGHRLRLLISHRANLGPEARCPLVVMFHGGGHCVGNPESQVPLARRLALEHNAVVVLPTYRLAPADPFPASIHDAWATVRRLAAETQKPQDPAAPLLPRQCDASRGFIVAGTSAGANLAASIAHLARDEKLDPPLTGQMLVAGTYISHKHIPKRYRPYYLAREQNKDAPVFDLDLSEMFQSAFQPDHESPLWAIFDQHDPRDENYEDSEDPGVKYGHMDLPPAYFQICGLDPGRDDNLIYERVLREECRIDTKADIYPGYPHVWWSNFPELEASKKRDDDAVLGVKWLLGFSS</sequence>
<dbReference type="SUPFAM" id="SSF53474">
    <property type="entry name" value="alpha/beta-Hydrolases"/>
    <property type="match status" value="1"/>
</dbReference>
<evidence type="ECO:0000313" key="4">
    <source>
        <dbReference type="Proteomes" id="UP000030651"/>
    </source>
</evidence>
<organism evidence="3 4">
    <name type="scientific">Pestalotiopsis fici (strain W106-1 / CGMCC3.15140)</name>
    <dbReference type="NCBI Taxonomy" id="1229662"/>
    <lineage>
        <taxon>Eukaryota</taxon>
        <taxon>Fungi</taxon>
        <taxon>Dikarya</taxon>
        <taxon>Ascomycota</taxon>
        <taxon>Pezizomycotina</taxon>
        <taxon>Sordariomycetes</taxon>
        <taxon>Xylariomycetidae</taxon>
        <taxon>Amphisphaeriales</taxon>
        <taxon>Sporocadaceae</taxon>
        <taxon>Pestalotiopsis</taxon>
    </lineage>
</organism>
<accession>W3X8F7</accession>
<dbReference type="GO" id="GO:0016787">
    <property type="term" value="F:hydrolase activity"/>
    <property type="evidence" value="ECO:0007669"/>
    <property type="project" value="UniProtKB-KW"/>
</dbReference>
<dbReference type="AlphaFoldDB" id="W3X8F7"/>
<keyword evidence="4" id="KW-1185">Reference proteome</keyword>
<dbReference type="OrthoDB" id="408631at2759"/>
<dbReference type="KEGG" id="pfy:PFICI_07301"/>
<dbReference type="Pfam" id="PF07859">
    <property type="entry name" value="Abhydrolase_3"/>
    <property type="match status" value="1"/>
</dbReference>
<dbReference type="InterPro" id="IPR013094">
    <property type="entry name" value="AB_hydrolase_3"/>
</dbReference>
<feature type="domain" description="Alpha/beta hydrolase fold-3" evidence="2">
    <location>
        <begin position="98"/>
        <end position="339"/>
    </location>
</feature>
<dbReference type="InParanoid" id="W3X8F7"/>
<dbReference type="STRING" id="1229662.W3X8F7"/>
<dbReference type="Proteomes" id="UP000030651">
    <property type="component" value="Unassembled WGS sequence"/>
</dbReference>
<dbReference type="PANTHER" id="PTHR48081:SF8">
    <property type="entry name" value="ALPHA_BETA HYDROLASE FOLD-3 DOMAIN-CONTAINING PROTEIN-RELATED"/>
    <property type="match status" value="1"/>
</dbReference>
<gene>
    <name evidence="3" type="ORF">PFICI_07301</name>
</gene>
<dbReference type="EMBL" id="KI912112">
    <property type="protein sequence ID" value="ETS82299.1"/>
    <property type="molecule type" value="Genomic_DNA"/>
</dbReference>
<reference evidence="4" key="1">
    <citation type="journal article" date="2015" name="BMC Genomics">
        <title>Genomic and transcriptomic analysis of the endophytic fungus Pestalotiopsis fici reveals its lifestyle and high potential for synthesis of natural products.</title>
        <authorList>
            <person name="Wang X."/>
            <person name="Zhang X."/>
            <person name="Liu L."/>
            <person name="Xiang M."/>
            <person name="Wang W."/>
            <person name="Sun X."/>
            <person name="Che Y."/>
            <person name="Guo L."/>
            <person name="Liu G."/>
            <person name="Guo L."/>
            <person name="Wang C."/>
            <person name="Yin W.B."/>
            <person name="Stadler M."/>
            <person name="Zhang X."/>
            <person name="Liu X."/>
        </authorList>
    </citation>
    <scope>NUCLEOTIDE SEQUENCE [LARGE SCALE GENOMIC DNA]</scope>
    <source>
        <strain evidence="4">W106-1 / CGMCC3.15140</strain>
    </source>
</reference>
<dbReference type="InterPro" id="IPR029058">
    <property type="entry name" value="AB_hydrolase_fold"/>
</dbReference>
<dbReference type="eggNOG" id="KOG1515">
    <property type="taxonomic scope" value="Eukaryota"/>
</dbReference>
<evidence type="ECO:0000256" key="1">
    <source>
        <dbReference type="ARBA" id="ARBA00022801"/>
    </source>
</evidence>
<keyword evidence="1" id="KW-0378">Hydrolase</keyword>
<dbReference type="Gene3D" id="3.40.50.1820">
    <property type="entry name" value="alpha/beta hydrolase"/>
    <property type="match status" value="1"/>
</dbReference>
<name>W3X8F7_PESFW</name>
<protein>
    <recommendedName>
        <fullName evidence="2">Alpha/beta hydrolase fold-3 domain-containing protein</fullName>
    </recommendedName>
</protein>